<dbReference type="OrthoDB" id="1913960at2759"/>
<dbReference type="Pfam" id="PF05553">
    <property type="entry name" value="DUF761"/>
    <property type="match status" value="1"/>
</dbReference>
<dbReference type="InterPro" id="IPR008480">
    <property type="entry name" value="DUF761_pln"/>
</dbReference>
<accession>A0A835N957</accession>
<reference evidence="1 2" key="1">
    <citation type="submission" date="2020-10" db="EMBL/GenBank/DDBJ databases">
        <title>Plant Genome Project.</title>
        <authorList>
            <person name="Zhang R.-G."/>
        </authorList>
    </citation>
    <scope>NUCLEOTIDE SEQUENCE [LARGE SCALE GENOMIC DNA]</scope>
    <source>
        <strain evidence="1">FAFU-HL-1</strain>
        <tissue evidence="1">Leaf</tissue>
    </source>
</reference>
<dbReference type="EMBL" id="JADGMS010000001">
    <property type="protein sequence ID" value="KAF9688616.1"/>
    <property type="molecule type" value="Genomic_DNA"/>
</dbReference>
<dbReference type="Proteomes" id="UP000657918">
    <property type="component" value="Unassembled WGS sequence"/>
</dbReference>
<keyword evidence="2" id="KW-1185">Reference proteome</keyword>
<name>A0A835N957_9ROSI</name>
<evidence type="ECO:0000313" key="1">
    <source>
        <dbReference type="EMBL" id="KAF9688616.1"/>
    </source>
</evidence>
<protein>
    <submittedName>
        <fullName evidence="1">Uncharacterized protein</fullName>
    </submittedName>
</protein>
<sequence length="114" mass="13158">MGYAKDAVHDPNSQLAVKIDETHHEITNLRWGIPFEEGQLVLFRKNQMNYQVMSYIVKEQIPIHGSNEVSMGRKGSSGRRKMTEDEGRDINDLADAFIKNFHSHLKIQMMTREA</sequence>
<evidence type="ECO:0000313" key="2">
    <source>
        <dbReference type="Proteomes" id="UP000657918"/>
    </source>
</evidence>
<organism evidence="1 2">
    <name type="scientific">Salix dunnii</name>
    <dbReference type="NCBI Taxonomy" id="1413687"/>
    <lineage>
        <taxon>Eukaryota</taxon>
        <taxon>Viridiplantae</taxon>
        <taxon>Streptophyta</taxon>
        <taxon>Embryophyta</taxon>
        <taxon>Tracheophyta</taxon>
        <taxon>Spermatophyta</taxon>
        <taxon>Magnoliopsida</taxon>
        <taxon>eudicotyledons</taxon>
        <taxon>Gunneridae</taxon>
        <taxon>Pentapetalae</taxon>
        <taxon>rosids</taxon>
        <taxon>fabids</taxon>
        <taxon>Malpighiales</taxon>
        <taxon>Salicaceae</taxon>
        <taxon>Saliceae</taxon>
        <taxon>Salix</taxon>
    </lineage>
</organism>
<gene>
    <name evidence="1" type="ORF">SADUNF_Sadunf01G0006800</name>
</gene>
<dbReference type="AlphaFoldDB" id="A0A835N957"/>
<comment type="caution">
    <text evidence="1">The sequence shown here is derived from an EMBL/GenBank/DDBJ whole genome shotgun (WGS) entry which is preliminary data.</text>
</comment>
<proteinExistence type="predicted"/>